<feature type="compositionally biased region" description="Polar residues" evidence="1">
    <location>
        <begin position="200"/>
        <end position="214"/>
    </location>
</feature>
<evidence type="ECO:0000313" key="3">
    <source>
        <dbReference type="EMBL" id="KAJ4836438.1"/>
    </source>
</evidence>
<feature type="domain" description="Endonuclease/exonuclease/phosphatase" evidence="2">
    <location>
        <begin position="460"/>
        <end position="601"/>
    </location>
</feature>
<dbReference type="Proteomes" id="UP001141552">
    <property type="component" value="Unassembled WGS sequence"/>
</dbReference>
<feature type="region of interest" description="Disordered" evidence="1">
    <location>
        <begin position="135"/>
        <end position="305"/>
    </location>
</feature>
<dbReference type="OrthoDB" id="1720282at2759"/>
<dbReference type="PANTHER" id="PTHR35218:SF9">
    <property type="entry name" value="ENDONUCLEASE_EXONUCLEASE_PHOSPHATASE DOMAIN-CONTAINING PROTEIN"/>
    <property type="match status" value="1"/>
</dbReference>
<reference evidence="3" key="2">
    <citation type="journal article" date="2023" name="Plants (Basel)">
        <title>Annotation of the Turnera subulata (Passifloraceae) Draft Genome Reveals the S-Locus Evolved after the Divergence of Turneroideae from Passifloroideae in a Stepwise Manner.</title>
        <authorList>
            <person name="Henning P.M."/>
            <person name="Roalson E.H."/>
            <person name="Mir W."/>
            <person name="McCubbin A.G."/>
            <person name="Shore J.S."/>
        </authorList>
    </citation>
    <scope>NUCLEOTIDE SEQUENCE</scope>
    <source>
        <strain evidence="3">F60SS</strain>
    </source>
</reference>
<feature type="compositionally biased region" description="Polar residues" evidence="1">
    <location>
        <begin position="287"/>
        <end position="304"/>
    </location>
</feature>
<sequence>MHGLFVFFTGLTCTVRHGETTSRRGGASGDRHGEETKTATGAKEEANSGRRVWKGRRLQGSAVSINSESSTKKKKSDGERGQFARVAVDVDLLSPLKGKVELDGELLRVSYEGLPQVCYVCGCVGHPTIACPRRAPSASVGASEGAPVQLSGSSGVASHGRPVPAKVVSPPTDGEGAGECGEWMVVSRKVTRGKRKDLPPQNQASHVQIGQGSRFSVLMEEDSSGQPTSIMETPSMRIPPHSGLNLNIGKGKGPAIDSPTGSSKLGPKSTNTSSGPVKVGPGPRVHTAQSTHNTDPIKTTSSVPSVPIPAATSVSHSVGVTATEPSPAHSRHTAVSFPLTSHSHIVSVDHSSSPPVSPSELGVIPPSAEAGVGTDLLSISEPVGSSHARPPDLNVKIRDPKVKLKTGEVPSSPPSSGFVLKKKASGKVQGSIRVPSTDESSITARAIKDVSASMGGVGGAGSAHFLATVKEYIRCNKPNVLILLEPRISGLTADRVVRRLGFSNSHRVEDVGFSGGVWVLWHGQEVRVSVLADHLHFTHIRLVTSSFCILVTAVYGCPRAAPRRFLWSNLVSLASSIREPWLVCGDFNAILHTSEARRMGLSMLLGCRNFRNCVEECELSDLGFHGP</sequence>
<feature type="region of interest" description="Disordered" evidence="1">
    <location>
        <begin position="19"/>
        <end position="51"/>
    </location>
</feature>
<evidence type="ECO:0000313" key="4">
    <source>
        <dbReference type="Proteomes" id="UP001141552"/>
    </source>
</evidence>
<name>A0A9Q0FRZ3_9ROSI</name>
<reference evidence="3" key="1">
    <citation type="submission" date="2022-02" db="EMBL/GenBank/DDBJ databases">
        <authorList>
            <person name="Henning P.M."/>
            <person name="McCubbin A.G."/>
            <person name="Shore J.S."/>
        </authorList>
    </citation>
    <scope>NUCLEOTIDE SEQUENCE</scope>
    <source>
        <strain evidence="3">F60SS</strain>
        <tissue evidence="3">Leaves</tissue>
    </source>
</reference>
<evidence type="ECO:0000256" key="1">
    <source>
        <dbReference type="SAM" id="MobiDB-lite"/>
    </source>
</evidence>
<dbReference type="SUPFAM" id="SSF56219">
    <property type="entry name" value="DNase I-like"/>
    <property type="match status" value="1"/>
</dbReference>
<dbReference type="InterPro" id="IPR036691">
    <property type="entry name" value="Endo/exonu/phosph_ase_sf"/>
</dbReference>
<dbReference type="EMBL" id="JAKUCV010004119">
    <property type="protein sequence ID" value="KAJ4836438.1"/>
    <property type="molecule type" value="Genomic_DNA"/>
</dbReference>
<keyword evidence="4" id="KW-1185">Reference proteome</keyword>
<comment type="caution">
    <text evidence="3">The sequence shown here is derived from an EMBL/GenBank/DDBJ whole genome shotgun (WGS) entry which is preliminary data.</text>
</comment>
<dbReference type="PANTHER" id="PTHR35218">
    <property type="entry name" value="RNASE H DOMAIN-CONTAINING PROTEIN"/>
    <property type="match status" value="1"/>
</dbReference>
<dbReference type="InterPro" id="IPR005135">
    <property type="entry name" value="Endo/exonuclease/phosphatase"/>
</dbReference>
<dbReference type="AlphaFoldDB" id="A0A9Q0FRZ3"/>
<proteinExistence type="predicted"/>
<feature type="compositionally biased region" description="Basic and acidic residues" evidence="1">
    <location>
        <begin position="29"/>
        <end position="48"/>
    </location>
</feature>
<feature type="compositionally biased region" description="Polar residues" evidence="1">
    <location>
        <begin position="259"/>
        <end position="275"/>
    </location>
</feature>
<organism evidence="3 4">
    <name type="scientific">Turnera subulata</name>
    <dbReference type="NCBI Taxonomy" id="218843"/>
    <lineage>
        <taxon>Eukaryota</taxon>
        <taxon>Viridiplantae</taxon>
        <taxon>Streptophyta</taxon>
        <taxon>Embryophyta</taxon>
        <taxon>Tracheophyta</taxon>
        <taxon>Spermatophyta</taxon>
        <taxon>Magnoliopsida</taxon>
        <taxon>eudicotyledons</taxon>
        <taxon>Gunneridae</taxon>
        <taxon>Pentapetalae</taxon>
        <taxon>rosids</taxon>
        <taxon>fabids</taxon>
        <taxon>Malpighiales</taxon>
        <taxon>Passifloraceae</taxon>
        <taxon>Turnera</taxon>
    </lineage>
</organism>
<accession>A0A9Q0FRZ3</accession>
<dbReference type="Gene3D" id="3.60.10.10">
    <property type="entry name" value="Endonuclease/exonuclease/phosphatase"/>
    <property type="match status" value="1"/>
</dbReference>
<dbReference type="Pfam" id="PF03372">
    <property type="entry name" value="Exo_endo_phos"/>
    <property type="match status" value="1"/>
</dbReference>
<evidence type="ECO:0000259" key="2">
    <source>
        <dbReference type="Pfam" id="PF03372"/>
    </source>
</evidence>
<dbReference type="GO" id="GO:0003824">
    <property type="term" value="F:catalytic activity"/>
    <property type="evidence" value="ECO:0007669"/>
    <property type="project" value="InterPro"/>
</dbReference>
<protein>
    <recommendedName>
        <fullName evidence="2">Endonuclease/exonuclease/phosphatase domain-containing protein</fullName>
    </recommendedName>
</protein>
<gene>
    <name evidence="3" type="ORF">Tsubulata_045150</name>
</gene>